<evidence type="ECO:0000313" key="2">
    <source>
        <dbReference type="Proteomes" id="UP000254463"/>
    </source>
</evidence>
<accession>A0A7D8ENM5</accession>
<evidence type="ECO:0000313" key="1">
    <source>
        <dbReference type="EMBL" id="SUF95521.1"/>
    </source>
</evidence>
<dbReference type="Proteomes" id="UP000254463">
    <property type="component" value="Unassembled WGS sequence"/>
</dbReference>
<name>A0A7D8ENM5_SALER</name>
<dbReference type="AlphaFoldDB" id="A0A7D8ENM5"/>
<protein>
    <submittedName>
        <fullName evidence="1">Glutamate dehydrogenase</fullName>
    </submittedName>
</protein>
<dbReference type="Gene3D" id="1.10.8.1210">
    <property type="match status" value="1"/>
</dbReference>
<proteinExistence type="predicted"/>
<gene>
    <name evidence="1" type="ORF">NCTC6385_02471</name>
</gene>
<reference evidence="1 2" key="1">
    <citation type="submission" date="2018-06" db="EMBL/GenBank/DDBJ databases">
        <authorList>
            <consortium name="Pathogen Informatics"/>
            <person name="Doyle S."/>
        </authorList>
    </citation>
    <scope>NUCLEOTIDE SEQUENCE [LARGE SCALE GENOMIC DNA]</scope>
    <source>
        <strain evidence="1 2">NCTC6385</strain>
    </source>
</reference>
<dbReference type="EMBL" id="UGWV01000002">
    <property type="protein sequence ID" value="SUF95521.1"/>
    <property type="molecule type" value="Genomic_DNA"/>
</dbReference>
<organism evidence="1 2">
    <name type="scientific">Salmonella enterica</name>
    <name type="common">Salmonella choleraesuis</name>
    <dbReference type="NCBI Taxonomy" id="28901"/>
    <lineage>
        <taxon>Bacteria</taxon>
        <taxon>Pseudomonadati</taxon>
        <taxon>Pseudomonadota</taxon>
        <taxon>Gammaproteobacteria</taxon>
        <taxon>Enterobacterales</taxon>
        <taxon>Enterobacteriaceae</taxon>
        <taxon>Salmonella</taxon>
    </lineage>
</organism>
<sequence length="43" mass="4807">MTDAIVHVWEKAAEKSCSLRTAAYIVACERILLARKDRGIYPG</sequence>